<dbReference type="InterPro" id="IPR007016">
    <property type="entry name" value="O-antigen_ligase-rel_domated"/>
</dbReference>
<feature type="transmembrane region" description="Helical" evidence="5">
    <location>
        <begin position="7"/>
        <end position="26"/>
    </location>
</feature>
<comment type="caution">
    <text evidence="7">The sequence shown here is derived from an EMBL/GenBank/DDBJ whole genome shotgun (WGS) entry which is preliminary data.</text>
</comment>
<name>A0A1F6A8D4_9BACT</name>
<evidence type="ECO:0000313" key="7">
    <source>
        <dbReference type="EMBL" id="OGG20941.1"/>
    </source>
</evidence>
<comment type="subcellular location">
    <subcellularLocation>
        <location evidence="1">Membrane</location>
        <topology evidence="1">Multi-pass membrane protein</topology>
    </subcellularLocation>
</comment>
<feature type="transmembrane region" description="Helical" evidence="5">
    <location>
        <begin position="128"/>
        <end position="152"/>
    </location>
</feature>
<evidence type="ECO:0000256" key="1">
    <source>
        <dbReference type="ARBA" id="ARBA00004141"/>
    </source>
</evidence>
<reference evidence="7 8" key="1">
    <citation type="journal article" date="2016" name="Nat. Commun.">
        <title>Thousands of microbial genomes shed light on interconnected biogeochemical processes in an aquifer system.</title>
        <authorList>
            <person name="Anantharaman K."/>
            <person name="Brown C.T."/>
            <person name="Hug L.A."/>
            <person name="Sharon I."/>
            <person name="Castelle C.J."/>
            <person name="Probst A.J."/>
            <person name="Thomas B.C."/>
            <person name="Singh A."/>
            <person name="Wilkins M.J."/>
            <person name="Karaoz U."/>
            <person name="Brodie E.L."/>
            <person name="Williams K.H."/>
            <person name="Hubbard S.S."/>
            <person name="Banfield J.F."/>
        </authorList>
    </citation>
    <scope>NUCLEOTIDE SEQUENCE [LARGE SCALE GENOMIC DNA]</scope>
</reference>
<feature type="transmembrane region" description="Helical" evidence="5">
    <location>
        <begin position="104"/>
        <end position="121"/>
    </location>
</feature>
<sequence length="405" mass="46077">MVKRINFLQYVFLAGLLISPLVFWPWAAVTYEVPRVWFVNRWIEVLLILTILTYKRDLFKKINSSLNSITLLIIIFLVVGIISSLTGADLPKSLIGNYYRGDGLFTYFHLAVFSILVSLFWQDLNKRLFHLCLAWGSIIISILTLIMSVLVINFNLLAIPHWENRAVGATFGNPNFLAGYLAVSLPFVFYQIKMSGKRQRLWWIFALILQYLAIVASNSYGGLAIGLLFLVGWFLVGKKRGVQIFILLSFSSIILITLAVFQQNKISGFVPEGRERIFRKILLGVKKRPILGFGFANSDYAFEAREWPIKLQHDVYVDKAHAMLLEVLATTGVVGLTVYLLLIYKITVILIKSYGGADGQEKLTQKVFLLVFILYLVHSQTNVISIQEELFFWMMAGIAINEGKE</sequence>
<dbReference type="Proteomes" id="UP000177092">
    <property type="component" value="Unassembled WGS sequence"/>
</dbReference>
<dbReference type="InterPro" id="IPR051533">
    <property type="entry name" value="WaaL-like"/>
</dbReference>
<keyword evidence="4 5" id="KW-0472">Membrane</keyword>
<evidence type="ECO:0000256" key="3">
    <source>
        <dbReference type="ARBA" id="ARBA00022989"/>
    </source>
</evidence>
<dbReference type="PANTHER" id="PTHR37422">
    <property type="entry name" value="TEICHURONIC ACID BIOSYNTHESIS PROTEIN TUAE"/>
    <property type="match status" value="1"/>
</dbReference>
<dbReference type="STRING" id="1798384.A3D03_04260"/>
<feature type="transmembrane region" description="Helical" evidence="5">
    <location>
        <begin position="66"/>
        <end position="84"/>
    </location>
</feature>
<keyword evidence="3 5" id="KW-1133">Transmembrane helix</keyword>
<dbReference type="PANTHER" id="PTHR37422:SF13">
    <property type="entry name" value="LIPOPOLYSACCHARIDE BIOSYNTHESIS PROTEIN PA4999-RELATED"/>
    <property type="match status" value="1"/>
</dbReference>
<dbReference type="AlphaFoldDB" id="A0A1F6A8D4"/>
<evidence type="ECO:0000256" key="2">
    <source>
        <dbReference type="ARBA" id="ARBA00022692"/>
    </source>
</evidence>
<organism evidence="7 8">
    <name type="scientific">Candidatus Gottesmanbacteria bacterium RIFCSPHIGHO2_02_FULL_40_13</name>
    <dbReference type="NCBI Taxonomy" id="1798384"/>
    <lineage>
        <taxon>Bacteria</taxon>
        <taxon>Candidatus Gottesmaniibacteriota</taxon>
    </lineage>
</organism>
<feature type="transmembrane region" description="Helical" evidence="5">
    <location>
        <begin position="202"/>
        <end position="235"/>
    </location>
</feature>
<feature type="domain" description="O-antigen ligase-related" evidence="6">
    <location>
        <begin position="205"/>
        <end position="340"/>
    </location>
</feature>
<feature type="transmembrane region" description="Helical" evidence="5">
    <location>
        <begin position="241"/>
        <end position="261"/>
    </location>
</feature>
<dbReference type="Pfam" id="PF04932">
    <property type="entry name" value="Wzy_C"/>
    <property type="match status" value="1"/>
</dbReference>
<proteinExistence type="predicted"/>
<evidence type="ECO:0000313" key="8">
    <source>
        <dbReference type="Proteomes" id="UP000177092"/>
    </source>
</evidence>
<evidence type="ECO:0000256" key="4">
    <source>
        <dbReference type="ARBA" id="ARBA00023136"/>
    </source>
</evidence>
<evidence type="ECO:0000256" key="5">
    <source>
        <dbReference type="SAM" id="Phobius"/>
    </source>
</evidence>
<dbReference type="EMBL" id="MFJN01000033">
    <property type="protein sequence ID" value="OGG20941.1"/>
    <property type="molecule type" value="Genomic_DNA"/>
</dbReference>
<protein>
    <recommendedName>
        <fullName evidence="6">O-antigen ligase-related domain-containing protein</fullName>
    </recommendedName>
</protein>
<feature type="transmembrane region" description="Helical" evidence="5">
    <location>
        <begin position="172"/>
        <end position="190"/>
    </location>
</feature>
<feature type="transmembrane region" description="Helical" evidence="5">
    <location>
        <begin position="367"/>
        <end position="386"/>
    </location>
</feature>
<evidence type="ECO:0000259" key="6">
    <source>
        <dbReference type="Pfam" id="PF04932"/>
    </source>
</evidence>
<accession>A0A1F6A8D4</accession>
<feature type="transmembrane region" description="Helical" evidence="5">
    <location>
        <begin position="38"/>
        <end position="54"/>
    </location>
</feature>
<dbReference type="GO" id="GO:0016020">
    <property type="term" value="C:membrane"/>
    <property type="evidence" value="ECO:0007669"/>
    <property type="project" value="UniProtKB-SubCell"/>
</dbReference>
<gene>
    <name evidence="7" type="ORF">A3D03_04260</name>
</gene>
<feature type="transmembrane region" description="Helical" evidence="5">
    <location>
        <begin position="327"/>
        <end position="347"/>
    </location>
</feature>
<keyword evidence="2 5" id="KW-0812">Transmembrane</keyword>